<dbReference type="Pfam" id="PF00763">
    <property type="entry name" value="THF_DHG_CYH"/>
    <property type="match status" value="1"/>
</dbReference>
<evidence type="ECO:0000259" key="10">
    <source>
        <dbReference type="Pfam" id="PF00763"/>
    </source>
</evidence>
<dbReference type="SUPFAM" id="SSF51735">
    <property type="entry name" value="NAD(P)-binding Rossmann-fold domains"/>
    <property type="match status" value="1"/>
</dbReference>
<keyword evidence="8 9" id="KW-0511">Multifunctional enzyme</keyword>
<dbReference type="GO" id="GO:0004488">
    <property type="term" value="F:methylenetetrahydrofolate dehydrogenase (NADP+) activity"/>
    <property type="evidence" value="ECO:0007669"/>
    <property type="project" value="UniProtKB-UniRule"/>
</dbReference>
<organism evidence="12 13">
    <name type="scientific">Cloacibacillus evryensis</name>
    <dbReference type="NCBI Taxonomy" id="508460"/>
    <lineage>
        <taxon>Bacteria</taxon>
        <taxon>Thermotogati</taxon>
        <taxon>Synergistota</taxon>
        <taxon>Synergistia</taxon>
        <taxon>Synergistales</taxon>
        <taxon>Synergistaceae</taxon>
        <taxon>Cloacibacillus</taxon>
    </lineage>
</organism>
<keyword evidence="3 9" id="KW-0658">Purine biosynthesis</keyword>
<evidence type="ECO:0000259" key="11">
    <source>
        <dbReference type="Pfam" id="PF02882"/>
    </source>
</evidence>
<dbReference type="GO" id="GO:0006164">
    <property type="term" value="P:purine nucleotide biosynthetic process"/>
    <property type="evidence" value="ECO:0007669"/>
    <property type="project" value="UniProtKB-KW"/>
</dbReference>
<evidence type="ECO:0000256" key="6">
    <source>
        <dbReference type="ARBA" id="ARBA00023002"/>
    </source>
</evidence>
<dbReference type="GO" id="GO:0004477">
    <property type="term" value="F:methenyltetrahydrofolate cyclohydrolase activity"/>
    <property type="evidence" value="ECO:0007669"/>
    <property type="project" value="UniProtKB-UniRule"/>
</dbReference>
<dbReference type="Gene3D" id="3.40.50.10860">
    <property type="entry name" value="Leucine Dehydrogenase, chain A, domain 1"/>
    <property type="match status" value="1"/>
</dbReference>
<comment type="catalytic activity">
    <reaction evidence="9">
        <text>(6R)-5,10-methenyltetrahydrofolate + H2O = (6R)-10-formyltetrahydrofolate + H(+)</text>
        <dbReference type="Rhea" id="RHEA:23700"/>
        <dbReference type="ChEBI" id="CHEBI:15377"/>
        <dbReference type="ChEBI" id="CHEBI:15378"/>
        <dbReference type="ChEBI" id="CHEBI:57455"/>
        <dbReference type="ChEBI" id="CHEBI:195366"/>
        <dbReference type="EC" id="3.5.4.9"/>
    </reaction>
</comment>
<dbReference type="GO" id="GO:0035999">
    <property type="term" value="P:tetrahydrofolate interconversion"/>
    <property type="evidence" value="ECO:0007669"/>
    <property type="project" value="UniProtKB-UniRule"/>
</dbReference>
<dbReference type="InterPro" id="IPR020631">
    <property type="entry name" value="THF_DH/CycHdrlase_NAD-bd_dom"/>
</dbReference>
<comment type="caution">
    <text evidence="12">The sequence shown here is derived from an EMBL/GenBank/DDBJ whole genome shotgun (WGS) entry which is preliminary data.</text>
</comment>
<name>A0AAW5JYP3_9BACT</name>
<comment type="subunit">
    <text evidence="9">Homodimer.</text>
</comment>
<dbReference type="SUPFAM" id="SSF53223">
    <property type="entry name" value="Aminoacid dehydrogenase-like, N-terminal domain"/>
    <property type="match status" value="1"/>
</dbReference>
<gene>
    <name evidence="9" type="primary">folD</name>
    <name evidence="12" type="ORF">NE630_03665</name>
</gene>
<evidence type="ECO:0000256" key="7">
    <source>
        <dbReference type="ARBA" id="ARBA00023167"/>
    </source>
</evidence>
<dbReference type="GO" id="GO:0005829">
    <property type="term" value="C:cytosol"/>
    <property type="evidence" value="ECO:0007669"/>
    <property type="project" value="TreeGrafter"/>
</dbReference>
<keyword evidence="13" id="KW-1185">Reference proteome</keyword>
<feature type="binding site" evidence="9">
    <location>
        <begin position="165"/>
        <end position="167"/>
    </location>
    <ligand>
        <name>NADP(+)</name>
        <dbReference type="ChEBI" id="CHEBI:58349"/>
    </ligand>
</feature>
<keyword evidence="2 9" id="KW-0554">One-carbon metabolism</keyword>
<dbReference type="GO" id="GO:0000105">
    <property type="term" value="P:L-histidine biosynthetic process"/>
    <property type="evidence" value="ECO:0007669"/>
    <property type="project" value="UniProtKB-KW"/>
</dbReference>
<evidence type="ECO:0000256" key="5">
    <source>
        <dbReference type="ARBA" id="ARBA00022857"/>
    </source>
</evidence>
<keyword evidence="7 9" id="KW-0486">Methionine biosynthesis</keyword>
<evidence type="ECO:0000256" key="9">
    <source>
        <dbReference type="HAMAP-Rule" id="MF_01576"/>
    </source>
</evidence>
<evidence type="ECO:0000256" key="8">
    <source>
        <dbReference type="ARBA" id="ARBA00023268"/>
    </source>
</evidence>
<dbReference type="Gene3D" id="3.40.50.720">
    <property type="entry name" value="NAD(P)-binding Rossmann-like Domain"/>
    <property type="match status" value="1"/>
</dbReference>
<comment type="function">
    <text evidence="9">Catalyzes the oxidation of 5,10-methylenetetrahydrofolate to 5,10-methenyltetrahydrofolate and then the hydrolysis of 5,10-methenyltetrahydrofolate to 10-formyltetrahydrofolate.</text>
</comment>
<dbReference type="InterPro" id="IPR036291">
    <property type="entry name" value="NAD(P)-bd_dom_sf"/>
</dbReference>
<keyword evidence="9" id="KW-0368">Histidine biosynthesis</keyword>
<reference evidence="12 13" key="1">
    <citation type="submission" date="2022-06" db="EMBL/GenBank/DDBJ databases">
        <title>Isolation of gut microbiota from human fecal samples.</title>
        <authorList>
            <person name="Pamer E.G."/>
            <person name="Barat B."/>
            <person name="Waligurski E."/>
            <person name="Medina S."/>
            <person name="Paddock L."/>
            <person name="Mostad J."/>
        </authorList>
    </citation>
    <scope>NUCLEOTIDE SEQUENCE [LARGE SCALE GENOMIC DNA]</scope>
    <source>
        <strain evidence="12 13">DFI.9.90</strain>
    </source>
</reference>
<dbReference type="CDD" id="cd01080">
    <property type="entry name" value="NAD_bind_m-THF_DH_Cyclohyd"/>
    <property type="match status" value="1"/>
</dbReference>
<evidence type="ECO:0000256" key="3">
    <source>
        <dbReference type="ARBA" id="ARBA00022755"/>
    </source>
</evidence>
<dbReference type="GO" id="GO:0009086">
    <property type="term" value="P:methionine biosynthetic process"/>
    <property type="evidence" value="ECO:0007669"/>
    <property type="project" value="UniProtKB-KW"/>
</dbReference>
<dbReference type="InterPro" id="IPR020630">
    <property type="entry name" value="THF_DH/CycHdrlase_cat_dom"/>
</dbReference>
<dbReference type="PRINTS" id="PR00085">
    <property type="entry name" value="THFDHDRGNASE"/>
</dbReference>
<dbReference type="HAMAP" id="MF_01576">
    <property type="entry name" value="THF_DHG_CYH"/>
    <property type="match status" value="1"/>
</dbReference>
<dbReference type="InterPro" id="IPR000672">
    <property type="entry name" value="THF_DH/CycHdrlase"/>
</dbReference>
<dbReference type="Proteomes" id="UP001205919">
    <property type="component" value="Unassembled WGS sequence"/>
</dbReference>
<comment type="caution">
    <text evidence="9">Lacks conserved residue(s) required for the propagation of feature annotation.</text>
</comment>
<evidence type="ECO:0000313" key="13">
    <source>
        <dbReference type="Proteomes" id="UP001205919"/>
    </source>
</evidence>
<comment type="similarity">
    <text evidence="9">Belongs to the tetrahydrofolate dehydrogenase/cyclohydrolase family.</text>
</comment>
<keyword evidence="6 9" id="KW-0560">Oxidoreductase</keyword>
<proteinExistence type="inferred from homology"/>
<protein>
    <recommendedName>
        <fullName evidence="9">Bifunctional protein FolD</fullName>
    </recommendedName>
    <domain>
        <recommendedName>
            <fullName evidence="9">Methylenetetrahydrofolate dehydrogenase</fullName>
            <ecNumber evidence="9">1.5.1.5</ecNumber>
        </recommendedName>
    </domain>
    <domain>
        <recommendedName>
            <fullName evidence="9">Methenyltetrahydrofolate cyclohydrolase</fullName>
            <ecNumber evidence="9">3.5.4.9</ecNumber>
        </recommendedName>
    </domain>
</protein>
<keyword evidence="5 9" id="KW-0521">NADP</keyword>
<dbReference type="PANTHER" id="PTHR48099:SF5">
    <property type="entry name" value="C-1-TETRAHYDROFOLATE SYNTHASE, CYTOPLASMIC"/>
    <property type="match status" value="1"/>
</dbReference>
<dbReference type="EC" id="1.5.1.5" evidence="9"/>
<feature type="domain" description="Tetrahydrofolate dehydrogenase/cyclohydrolase NAD(P)-binding" evidence="11">
    <location>
        <begin position="139"/>
        <end position="280"/>
    </location>
</feature>
<feature type="binding site" evidence="9">
    <location>
        <position position="231"/>
    </location>
    <ligand>
        <name>NADP(+)</name>
        <dbReference type="ChEBI" id="CHEBI:58349"/>
    </ligand>
</feature>
<keyword evidence="4 9" id="KW-0378">Hydrolase</keyword>
<evidence type="ECO:0000256" key="1">
    <source>
        <dbReference type="ARBA" id="ARBA00004777"/>
    </source>
</evidence>
<comment type="pathway">
    <text evidence="1 9">One-carbon metabolism; tetrahydrofolate interconversion.</text>
</comment>
<evidence type="ECO:0000313" key="12">
    <source>
        <dbReference type="EMBL" id="MCQ4813521.1"/>
    </source>
</evidence>
<dbReference type="PANTHER" id="PTHR48099">
    <property type="entry name" value="C-1-TETRAHYDROFOLATE SYNTHASE, CYTOPLASMIC-RELATED"/>
    <property type="match status" value="1"/>
</dbReference>
<sequence>MSIVLKGAPVANALTEVLKERAEKLKEKGVTPTLAILRVGEREDDLAYERGAKSRCGKVGVDVRCFVLPGGCSRDELLDAVRTINEDDSIHGCLMFRPLPVKGDELAACALLSPEKDVDCITGGSLESVFIGAGTGFPPCTAQACIEMLDYYGYSLQGKRITVIGRSLVIGKPVSMMLQARHATVTMCHTKTADIAAACRNAEILIAAAGKAGVVGADYTNREQVIIDVGINVDAEGKLCGDVLFDAVEPLVAAITPVPGGVGTVTSAVLAKHVVEAAEKTLALVPDLAASCCSL</sequence>
<feature type="domain" description="Tetrahydrofolate dehydrogenase/cyclohydrolase catalytic" evidence="10">
    <location>
        <begin position="5"/>
        <end position="119"/>
    </location>
</feature>
<evidence type="ECO:0000256" key="4">
    <source>
        <dbReference type="ARBA" id="ARBA00022801"/>
    </source>
</evidence>
<dbReference type="AlphaFoldDB" id="A0AAW5JYP3"/>
<dbReference type="EC" id="3.5.4.9" evidence="9"/>
<dbReference type="InterPro" id="IPR046346">
    <property type="entry name" value="Aminoacid_DH-like_N_sf"/>
</dbReference>
<dbReference type="Pfam" id="PF02882">
    <property type="entry name" value="THF_DHG_CYH_C"/>
    <property type="match status" value="1"/>
</dbReference>
<dbReference type="RefSeq" id="WP_256181541.1">
    <property type="nucleotide sequence ID" value="NZ_CAJLEK010000020.1"/>
</dbReference>
<dbReference type="EMBL" id="JANFYT010000006">
    <property type="protein sequence ID" value="MCQ4813521.1"/>
    <property type="molecule type" value="Genomic_DNA"/>
</dbReference>
<comment type="catalytic activity">
    <reaction evidence="9">
        <text>(6R)-5,10-methylene-5,6,7,8-tetrahydrofolate + NADP(+) = (6R)-5,10-methenyltetrahydrofolate + NADPH</text>
        <dbReference type="Rhea" id="RHEA:22812"/>
        <dbReference type="ChEBI" id="CHEBI:15636"/>
        <dbReference type="ChEBI" id="CHEBI:57455"/>
        <dbReference type="ChEBI" id="CHEBI:57783"/>
        <dbReference type="ChEBI" id="CHEBI:58349"/>
        <dbReference type="EC" id="1.5.1.5"/>
    </reaction>
</comment>
<accession>A0AAW5JYP3</accession>
<keyword evidence="9" id="KW-0028">Amino-acid biosynthesis</keyword>
<evidence type="ECO:0000256" key="2">
    <source>
        <dbReference type="ARBA" id="ARBA00022563"/>
    </source>
</evidence>